<organism evidence="10 11">
    <name type="scientific">Cryptococcus deneoformans (strain JEC21 / ATCC MYA-565)</name>
    <name type="common">Cryptococcus neoformans var. neoformans serotype D</name>
    <dbReference type="NCBI Taxonomy" id="214684"/>
    <lineage>
        <taxon>Eukaryota</taxon>
        <taxon>Fungi</taxon>
        <taxon>Dikarya</taxon>
        <taxon>Basidiomycota</taxon>
        <taxon>Agaricomycotina</taxon>
        <taxon>Tremellomycetes</taxon>
        <taxon>Tremellales</taxon>
        <taxon>Cryptococcaceae</taxon>
        <taxon>Cryptococcus</taxon>
        <taxon>Cryptococcus neoformans species complex</taxon>
    </lineage>
</organism>
<dbReference type="HOGENOM" id="CLU_000135_0_0_1"/>
<feature type="domain" description="Chorein N-terminal" evidence="6">
    <location>
        <begin position="10"/>
        <end position="857"/>
    </location>
</feature>
<sequence>MQALKNAALGLLNVYVSPYVENLNAQDLSLSLFSGNLQFHGLHLKKSLLERFGLPVEIVAGDIGTLSISIPWTALKTQPVKIVIDDIYVLARARPPGKVDPEEDERVEQATKQEKLKSAEAVDSAASQMGPQGGNEETKQTYVGAIVSKVVDNVQIHIKGIHIRYEDGTSTPDHPFAAGVTLNEFKAVSTDANWMEAFIHDSLHGVHKLVQLEALAIYFDTDTESLEKGPEERSETIQALKDMLDGPHNHQYILKPVTGEARAIINKHMSNDTPKFDAQVIFDEIGVVIDRDQYRDVLSVIDVFHFYRRTHQYHKFRPSEEQFKANPAQARLKFALEAIRSEVHERNRRWSWDYLQERRDTRKQYVDLFVKKLALPEGKQLPVDEATALSGIEVRSSYEDIRFFRSVARAKAKKDAATRRKMELERQKNQPQTQTWGQWLWGPSARSSDIDGGISEEEKKELDDIIDYDSSAAQETIEATPRDFMKARVSAKLNKGSFSLRTDPHGKCTDVMALVFDSFSADAVQLTDSMKGKFALGGFRVYDGTTPDSLYPQIVHVKDLVKNAGGQARQAGLNEQGIQAAMDAVEEHLTDDKDPFFLMEVEHNPLDGRADNAVTVKMRHLEIIYHRGYVEAVVRFFRPPESQLESIGALLDAAGQTLDGIRKETRAGLEYALEQHKTIDLRVDMNAPIIIIPMDVKVKQSQTLVLDAGHIFVGSKLADKEQLQEVQSKRGRQYNEDDYKQLEDLMYDRLDLRLESTQLLMGDDVEACMRALEDTHSSSSYEFHILERIGMSFTVQNAIVNAPNLTRFKVAGELPELHVNFSDRKYQALMKFIDVSIPKFESDQTQQEHVTPTTAAQGRRHFGQREIEEYNFEDDRSIISARTTEERDTLDDGSSNGDKGDRFYEAHDQQTESQKSALRQVTFEFSFSVGKLQASLFKSVSPTTERPLADAVLEGFGLTFALRKWDMSVDLFLRSVTLAMIEQGSARRPLLSSASEGGNSPSDLKLVQVKYLKAQKDSPEFMTKHEGVDTSIDTELSTFKFTISPEPILYLYDFIMTTFVPNNQSSVNQPSQGVETQVLGVDQEEAQPSTDKMRIRVKLTSAQVALENNGNKFALLALPSADVAILLRNGGLRVGARLGNLSLEDLSPEPVADTSFKKLLSIEGGELADFSYETFDPTDKETFPGYNSSVNLRAGSFKFTFMEKPISDLYAFATKFARMKAVYDAAQQAAVQRASEVTRMHFDVVIKTPIIILPRDGITSPDRLILRLGEIIAKNEYFNDPDDTSAIDASLRGINVASEIMVGDKKAILQMIDDVAITASIRQAGGTAHRSDPHHADTEITTNMSDVKLSLTQRQYVLLMCVLEALPRALNDVSDAETPAESLEDTPETSTPSTPDSVEIREATGVSLEPELVVSQDQRQLDVKLWTAFDFVFSVDTIALEIYSVDAITEDDLKSNSIARFALVKSHLGFKKLSDGATEAEFSLKTLSFSNTRTGNSVFRDIIPPASHEGNQIMLQYTMTGGTDPSALAIVTVDSPQLILAVDPLAALLEFAVSPFKKHADAELQPQENVEQADEFEEGPKQGASLSFRVEVVKATVVVIADDTNPKTQAIQLNIKEVLLSQQSILALKVDRIGMSFGRMDRPNDRVKFLDDLSMALSLDTRRKGSQQMTSFEVEIPDPVIFRASYTNIMLIIDIVNKATTVAAKALAPAEGTGRAEKDSKSLTKDSAYGTSSAAVMDPRRSRRRSSVTRRTSISKRRRSLEGPQVIISKEQLEARVNGFQFVLVGDLQEMPMAHLSTDAFNVSIQDWSGDLKLATSITTSVRYFNLANSYFEPLVDPWNFDLTVNRVSAGPQNSPLNVKLSARERLEVNLTSAFIELAITSMTIWSKEGERAMAGRGSDAPFRVRNLTGLSILIWPEATDLGKAVTGVKRLDDGADVPWRFEDRKHTRENISAVRHNSLGIQLQDTPWDPLRDISVDRAGDHILTLRPRLDRVSHQIACEIKLVNNIKVITFRSTLNVENKTSLPVEMIVVDSHGKAASAALKINPGESCPLPLEAAFEKRFRLRPLRGFGFDFSWSAPLHWKTLLAKPIRPISCKHQTPKEPAFYFQAQANFDPKDPAARIYPRMALVLRAPVELENLLPYDLKFRVHDKNSGLSSSSFLVKGGSSPIHTVELSHMFLLNVTPEETSFKQSEYAIINTDDPELPIEDNFQLTDQQGLKTTLKLHYTTYPNSGGAFKVQIYSPFIFMNKTGLPFDLAAKTWAGGQRPIAGRDQFENDWQNETPTPFLFSFPNEDRRSRLHIRVNNSKWSQPVSFEPVSADMQIVVPSASGDNDNYVGLSYAEGIGKYKLTKVITIAPRFLVKNIYSRPIKIRQYGTRHEYSVGVGERIAIHQLQRGAPPQLAMAFDEPNVTWSAPFNIADLGRTNITVRRQSGSNSKTYLMRVETHLEGSSIFLYVSKEKDDAWPLRLRNDTNLSLAFQQIDHDPALTDRERARPVHFLPPRSVQNYAWDWPTAGNKRIKLYVDPGNTSSGEKGVELPNAIDMMAIGIQPPMKVPSTTANKRSTTVSIDVRADGGSQLLTISPYNEETSVYKPTRPGAGIRRSESTTSLSSSTVAFETISVSEKPTMNITVELEGIGISVISRRPDELLYFSLRGLKLGYSDYPQYYDVFVDCKWIQIDNQLFGGLFPIIFYPTVVPKDGKELESHPTLQSSVTVLKDQSHGVIFVKYATILLQSMTIEMDEDFLFALLDFVKFKNASWKEEGQDVLIEHPKDIPEPDISTTKADVFFEALQLQPVALELSFMRTDRVNVDEKVSTRNPFYYALNALTMTIGNVNAAPLAFRALFLENVRLSIPSLQERVILHYQEQFISQIYRVLGSADFLGNPVGLFNNISSGFSDIFYEPYHGMVMHGNKDIGLGIARGATSFAKKTVFGISDSVTKFTGSIGKGLSAATLDAEFQSKRRMTQRRNKPKHALYGVAAGASAFADSVTSAFEGVASKPMEGAEKGGAAGFAKGVGKGFVGLFTKPAVGVMDFLSASTEGIRNTTTVFDQAELDRVRLPRYIASDGVLRPFSAREALGQSWLKDLDAGAFFHDSYIAHIDLPGDDAISILSNNRILQVQLRKLRVIWQVPFEELQSLSLEANGINLVNRDGRGGPFLPIPDQKAREWYFKQIGKVVVAYNKAHSQRED</sequence>
<dbReference type="PANTHER" id="PTHR16166">
    <property type="entry name" value="VACUOLAR PROTEIN SORTING-ASSOCIATED PROTEIN VPS13"/>
    <property type="match status" value="1"/>
</dbReference>
<protein>
    <recommendedName>
        <fullName evidence="4">Vacuolar protein sorting-associated protein</fullName>
    </recommendedName>
</protein>
<dbReference type="FunCoup" id="Q5KKP9">
    <property type="interactions" value="233"/>
</dbReference>
<gene>
    <name evidence="10" type="ordered locus">CNC02260</name>
</gene>
<dbReference type="KEGG" id="cne:CNC02260"/>
<feature type="compositionally biased region" description="Basic and acidic residues" evidence="5">
    <location>
        <begin position="1714"/>
        <end position="1724"/>
    </location>
</feature>
<feature type="compositionally biased region" description="Low complexity" evidence="5">
    <location>
        <begin position="1388"/>
        <end position="1397"/>
    </location>
</feature>
<dbReference type="PaxDb" id="214684-Q5KKP9"/>
<feature type="domain" description="Vacuolar protein sorting-associated protein 13 VPS13 adaptor binding" evidence="8">
    <location>
        <begin position="1946"/>
        <end position="2515"/>
    </location>
</feature>
<evidence type="ECO:0000313" key="11">
    <source>
        <dbReference type="Proteomes" id="UP000002149"/>
    </source>
</evidence>
<feature type="domain" description="Intermembrane lipid transfer protein VPS13-like C-terminal" evidence="9">
    <location>
        <begin position="3058"/>
        <end position="3163"/>
    </location>
</feature>
<accession>Q5KKP9</accession>
<comment type="function">
    <text evidence="4">Mediates the transfer of lipids between membranes at organelle contact sites. May play a role in mitochondrial lipid homeostasis.</text>
</comment>
<dbReference type="VEuPathDB" id="FungiDB:CNC02260"/>
<dbReference type="PANTHER" id="PTHR16166:SF93">
    <property type="entry name" value="INTERMEMBRANE LIPID TRANSFER PROTEIN VPS13"/>
    <property type="match status" value="1"/>
</dbReference>
<dbReference type="Pfam" id="PF12624">
    <property type="entry name" value="VPS13_N"/>
    <property type="match status" value="1"/>
</dbReference>
<evidence type="ECO:0000259" key="6">
    <source>
        <dbReference type="Pfam" id="PF12624"/>
    </source>
</evidence>
<dbReference type="Proteomes" id="UP000002149">
    <property type="component" value="Chromosome 3"/>
</dbReference>
<name>Q5KKP9_CRYD1</name>
<dbReference type="Pfam" id="PF25036">
    <property type="entry name" value="VPS13_VAB"/>
    <property type="match status" value="1"/>
</dbReference>
<dbReference type="Pfam" id="PF25037">
    <property type="entry name" value="VPS13_C"/>
    <property type="match status" value="1"/>
</dbReference>
<feature type="region of interest" description="Disordered" evidence="5">
    <location>
        <begin position="1375"/>
        <end position="1398"/>
    </location>
</feature>
<keyword evidence="3 4" id="KW-0445">Lipid transport</keyword>
<dbReference type="GO" id="GO:0045053">
    <property type="term" value="P:protein retention in Golgi apparatus"/>
    <property type="evidence" value="ECO:0000318"/>
    <property type="project" value="GO_Central"/>
</dbReference>
<dbReference type="RefSeq" id="XP_024512383.1">
    <property type="nucleotide sequence ID" value="XM_024656723.1"/>
</dbReference>
<feature type="region of interest" description="Disordered" evidence="5">
    <location>
        <begin position="95"/>
        <end position="137"/>
    </location>
</feature>
<feature type="region of interest" description="Disordered" evidence="5">
    <location>
        <begin position="881"/>
        <end position="902"/>
    </location>
</feature>
<dbReference type="InterPro" id="IPR026854">
    <property type="entry name" value="VPS13_N"/>
</dbReference>
<evidence type="ECO:0000256" key="1">
    <source>
        <dbReference type="ARBA" id="ARBA00006545"/>
    </source>
</evidence>
<dbReference type="EMBL" id="AE017343">
    <property type="protein sequence ID" value="AAW42196.2"/>
    <property type="molecule type" value="Genomic_DNA"/>
</dbReference>
<evidence type="ECO:0000256" key="2">
    <source>
        <dbReference type="ARBA" id="ARBA00022448"/>
    </source>
</evidence>
<feature type="compositionally biased region" description="Basic and acidic residues" evidence="5">
    <location>
        <begin position="418"/>
        <end position="428"/>
    </location>
</feature>
<keyword evidence="4" id="KW-0333">Golgi apparatus</keyword>
<dbReference type="InterPro" id="IPR056747">
    <property type="entry name" value="VPS13-like_M"/>
</dbReference>
<feature type="compositionally biased region" description="Basic residues" evidence="5">
    <location>
        <begin position="1741"/>
        <end position="1757"/>
    </location>
</feature>
<evidence type="ECO:0000256" key="5">
    <source>
        <dbReference type="SAM" id="MobiDB-lite"/>
    </source>
</evidence>
<keyword evidence="11" id="KW-1185">Reference proteome</keyword>
<feature type="domain" description="VPS13-like middle region" evidence="7">
    <location>
        <begin position="1107"/>
        <end position="1886"/>
    </location>
</feature>
<evidence type="ECO:0000259" key="7">
    <source>
        <dbReference type="Pfam" id="PF25033"/>
    </source>
</evidence>
<feature type="region of interest" description="Disordered" evidence="5">
    <location>
        <begin position="1708"/>
        <end position="1757"/>
    </location>
</feature>
<feature type="compositionally biased region" description="Basic and acidic residues" evidence="5">
    <location>
        <begin position="107"/>
        <end position="120"/>
    </location>
</feature>
<evidence type="ECO:0000256" key="3">
    <source>
        <dbReference type="ARBA" id="ARBA00023055"/>
    </source>
</evidence>
<dbReference type="OrthoDB" id="428159at2759"/>
<dbReference type="InterPro" id="IPR056748">
    <property type="entry name" value="VPS13-like_C"/>
</dbReference>
<proteinExistence type="inferred from homology"/>
<dbReference type="GO" id="GO:0005794">
    <property type="term" value="C:Golgi apparatus"/>
    <property type="evidence" value="ECO:0007669"/>
    <property type="project" value="UniProtKB-UniRule"/>
</dbReference>
<dbReference type="InterPro" id="IPR009543">
    <property type="entry name" value="VPS13_VAB"/>
</dbReference>
<keyword evidence="2 4" id="KW-0813">Transport</keyword>
<feature type="region of interest" description="Disordered" evidence="5">
    <location>
        <begin position="418"/>
        <end position="441"/>
    </location>
</feature>
<reference evidence="10 11" key="1">
    <citation type="journal article" date="2005" name="Science">
        <title>The genome of the basidiomycetous yeast and human pathogen Cryptococcus neoformans.</title>
        <authorList>
            <person name="Loftus B.J."/>
            <person name="Fung E."/>
            <person name="Roncaglia P."/>
            <person name="Rowley D."/>
            <person name="Amedeo P."/>
            <person name="Bruno D."/>
            <person name="Vamathevan J."/>
            <person name="Miranda M."/>
            <person name="Anderson I.J."/>
            <person name="Fraser J.A."/>
            <person name="Allen J.E."/>
            <person name="Bosdet I.E."/>
            <person name="Brent M.R."/>
            <person name="Chiu R."/>
            <person name="Doering T.L."/>
            <person name="Donlin M.J."/>
            <person name="D'Souza C.A."/>
            <person name="Fox D.S."/>
            <person name="Grinberg V."/>
            <person name="Fu J."/>
            <person name="Fukushima M."/>
            <person name="Haas B.J."/>
            <person name="Huang J.C."/>
            <person name="Janbon G."/>
            <person name="Jones S.J."/>
            <person name="Koo H.L."/>
            <person name="Krzywinski M.I."/>
            <person name="Kwon-Chung J.K."/>
            <person name="Lengeler K.B."/>
            <person name="Maiti R."/>
            <person name="Marra M.A."/>
            <person name="Marra R.E."/>
            <person name="Mathewson C.A."/>
            <person name="Mitchell T.G."/>
            <person name="Pertea M."/>
            <person name="Riggs F.R."/>
            <person name="Salzberg S.L."/>
            <person name="Schein J.E."/>
            <person name="Shvartsbeyn A."/>
            <person name="Shin H."/>
            <person name="Shumway M."/>
            <person name="Specht C.A."/>
            <person name="Suh B.B."/>
            <person name="Tenney A."/>
            <person name="Utterback T.R."/>
            <person name="Wickes B.L."/>
            <person name="Wortman J.R."/>
            <person name="Wye N.H."/>
            <person name="Kronstad J.W."/>
            <person name="Lodge J.K."/>
            <person name="Heitman J."/>
            <person name="Davis R.W."/>
            <person name="Fraser C.M."/>
            <person name="Hyman R.W."/>
        </authorList>
    </citation>
    <scope>NUCLEOTIDE SEQUENCE [LARGE SCALE GENOMIC DNA]</scope>
    <source>
        <strain evidence="11">JEC21 / ATCC MYA-565</strain>
    </source>
</reference>
<dbReference type="GO" id="GO:0006623">
    <property type="term" value="P:protein targeting to vacuole"/>
    <property type="evidence" value="ECO:0000318"/>
    <property type="project" value="GO_Central"/>
</dbReference>
<comment type="similarity">
    <text evidence="1 4">Belongs to the VPS13 family.</text>
</comment>
<dbReference type="InParanoid" id="Q5KKP9"/>
<dbReference type="GO" id="GO:0045324">
    <property type="term" value="P:late endosome to vacuole transport"/>
    <property type="evidence" value="ECO:0000318"/>
    <property type="project" value="GO_Central"/>
</dbReference>
<evidence type="ECO:0000259" key="9">
    <source>
        <dbReference type="Pfam" id="PF25037"/>
    </source>
</evidence>
<dbReference type="InterPro" id="IPR017148">
    <property type="entry name" value="VPS13_fungi"/>
</dbReference>
<dbReference type="GO" id="GO:0006869">
    <property type="term" value="P:lipid transport"/>
    <property type="evidence" value="ECO:0007669"/>
    <property type="project" value="UniProtKB-KW"/>
</dbReference>
<evidence type="ECO:0000259" key="8">
    <source>
        <dbReference type="Pfam" id="PF25036"/>
    </source>
</evidence>
<dbReference type="GO" id="GO:0007005">
    <property type="term" value="P:mitochondrion organization"/>
    <property type="evidence" value="ECO:0000318"/>
    <property type="project" value="GO_Central"/>
</dbReference>
<dbReference type="STRING" id="214684.Q5KKP9"/>
<dbReference type="Pfam" id="PF25033">
    <property type="entry name" value="VPS13_M"/>
    <property type="match status" value="1"/>
</dbReference>
<dbReference type="GeneID" id="3256417"/>
<evidence type="ECO:0000313" key="10">
    <source>
        <dbReference type="EMBL" id="AAW42196.2"/>
    </source>
</evidence>
<dbReference type="InterPro" id="IPR026847">
    <property type="entry name" value="VPS13"/>
</dbReference>
<dbReference type="eggNOG" id="KOG1809">
    <property type="taxonomic scope" value="Eukaryota"/>
</dbReference>
<evidence type="ECO:0000256" key="4">
    <source>
        <dbReference type="PIRNR" id="PIRNR037235"/>
    </source>
</evidence>
<dbReference type="PIRSF" id="PIRSF037235">
    <property type="entry name" value="VPS13_fungi"/>
    <property type="match status" value="1"/>
</dbReference>